<comment type="caution">
    <text evidence="5">The sequence shown here is derived from an EMBL/GenBank/DDBJ whole genome shotgun (WGS) entry which is preliminary data.</text>
</comment>
<dbReference type="Proteomes" id="UP000215767">
    <property type="component" value="Unassembled WGS sequence"/>
</dbReference>
<dbReference type="InterPro" id="IPR002346">
    <property type="entry name" value="Mopterin_DH_FAD-bd"/>
</dbReference>
<protein>
    <recommendedName>
        <fullName evidence="4">FAD-binding PCMH-type domain-containing protein</fullName>
    </recommendedName>
</protein>
<evidence type="ECO:0000256" key="1">
    <source>
        <dbReference type="ARBA" id="ARBA00022630"/>
    </source>
</evidence>
<sequence>MKLPDFEYRAPDTLDGLLEMLAAAGSDAKVLAGGQSLLPTMRYGLARPMVLIDLKRVPALRGARPQDAGLSIGAMTTHADLARAPADTPVTALLAAHAAQIAFPAVRTRGTVGGSLVHADPAGDWPLLLSALDARVRLRSLRGGRDAPLSAFIQGPLATDIEIDEVLTDIVLDADNACLTAWGRAKLMHRAGEYATASAVALRRASGDWSCWIAAPSAGPRPLPACAALLQAGCADPGALLDQARREIDGLLPDEPAVARYRHAVNLIRAIDQAREPRHD</sequence>
<dbReference type="AlphaFoldDB" id="A0A261UFS4"/>
<dbReference type="Gene3D" id="3.30.43.10">
    <property type="entry name" value="Uridine Diphospho-n-acetylenolpyruvylglucosamine Reductase, domain 2"/>
    <property type="match status" value="1"/>
</dbReference>
<gene>
    <name evidence="5" type="ORF">CAL28_09490</name>
</gene>
<accession>A0A261UFS4</accession>
<dbReference type="EMBL" id="NEVS01000004">
    <property type="protein sequence ID" value="OZI59733.1"/>
    <property type="molecule type" value="Genomic_DNA"/>
</dbReference>
<dbReference type="InterPro" id="IPR016166">
    <property type="entry name" value="FAD-bd_PCMH"/>
</dbReference>
<dbReference type="SUPFAM" id="SSF56176">
    <property type="entry name" value="FAD-binding/transporter-associated domain-like"/>
    <property type="match status" value="1"/>
</dbReference>
<dbReference type="InterPro" id="IPR036318">
    <property type="entry name" value="FAD-bd_PCMH-like_sf"/>
</dbReference>
<dbReference type="Pfam" id="PF00941">
    <property type="entry name" value="FAD_binding_5"/>
    <property type="match status" value="1"/>
</dbReference>
<evidence type="ECO:0000256" key="3">
    <source>
        <dbReference type="ARBA" id="ARBA00023002"/>
    </source>
</evidence>
<evidence type="ECO:0000259" key="4">
    <source>
        <dbReference type="PROSITE" id="PS51387"/>
    </source>
</evidence>
<dbReference type="OrthoDB" id="9793944at2"/>
<dbReference type="GO" id="GO:0016491">
    <property type="term" value="F:oxidoreductase activity"/>
    <property type="evidence" value="ECO:0007669"/>
    <property type="project" value="UniProtKB-KW"/>
</dbReference>
<dbReference type="RefSeq" id="WP_094841162.1">
    <property type="nucleotide sequence ID" value="NZ_NEVS01000004.1"/>
</dbReference>
<name>A0A261UFS4_9BORD</name>
<evidence type="ECO:0000313" key="5">
    <source>
        <dbReference type="EMBL" id="OZI59733.1"/>
    </source>
</evidence>
<dbReference type="InterPro" id="IPR016167">
    <property type="entry name" value="FAD-bd_PCMH_sub1"/>
</dbReference>
<dbReference type="Gene3D" id="3.30.465.10">
    <property type="match status" value="1"/>
</dbReference>
<dbReference type="InterPro" id="IPR016169">
    <property type="entry name" value="FAD-bd_PCMH_sub2"/>
</dbReference>
<keyword evidence="2" id="KW-0274">FAD</keyword>
<keyword evidence="3" id="KW-0560">Oxidoreductase</keyword>
<dbReference type="InterPro" id="IPR051312">
    <property type="entry name" value="Diverse_Substr_Oxidored"/>
</dbReference>
<dbReference type="GO" id="GO:0071949">
    <property type="term" value="F:FAD binding"/>
    <property type="evidence" value="ECO:0007669"/>
    <property type="project" value="InterPro"/>
</dbReference>
<dbReference type="PANTHER" id="PTHR42659:SF2">
    <property type="entry name" value="XANTHINE DEHYDROGENASE SUBUNIT C-RELATED"/>
    <property type="match status" value="1"/>
</dbReference>
<dbReference type="PANTHER" id="PTHR42659">
    <property type="entry name" value="XANTHINE DEHYDROGENASE SUBUNIT C-RELATED"/>
    <property type="match status" value="1"/>
</dbReference>
<evidence type="ECO:0000256" key="2">
    <source>
        <dbReference type="ARBA" id="ARBA00022827"/>
    </source>
</evidence>
<dbReference type="PROSITE" id="PS51387">
    <property type="entry name" value="FAD_PCMH"/>
    <property type="match status" value="1"/>
</dbReference>
<keyword evidence="1" id="KW-0285">Flavoprotein</keyword>
<reference evidence="6" key="1">
    <citation type="submission" date="2017-05" db="EMBL/GenBank/DDBJ databases">
        <title>Complete and WGS of Bordetella genogroups.</title>
        <authorList>
            <person name="Spilker T."/>
            <person name="Lipuma J."/>
        </authorList>
    </citation>
    <scope>NUCLEOTIDE SEQUENCE [LARGE SCALE GENOMIC DNA]</scope>
    <source>
        <strain evidence="6">AU8856</strain>
    </source>
</reference>
<keyword evidence="6" id="KW-1185">Reference proteome</keyword>
<organism evidence="5 6">
    <name type="scientific">Bordetella genomosp. 11</name>
    <dbReference type="NCBI Taxonomy" id="1416808"/>
    <lineage>
        <taxon>Bacteria</taxon>
        <taxon>Pseudomonadati</taxon>
        <taxon>Pseudomonadota</taxon>
        <taxon>Betaproteobacteria</taxon>
        <taxon>Burkholderiales</taxon>
        <taxon>Alcaligenaceae</taxon>
        <taxon>Bordetella</taxon>
    </lineage>
</organism>
<evidence type="ECO:0000313" key="6">
    <source>
        <dbReference type="Proteomes" id="UP000215767"/>
    </source>
</evidence>
<proteinExistence type="predicted"/>
<feature type="domain" description="FAD-binding PCMH-type" evidence="4">
    <location>
        <begin position="1"/>
        <end position="177"/>
    </location>
</feature>